<protein>
    <recommendedName>
        <fullName evidence="2">carbonic anhydrase</fullName>
        <ecNumber evidence="2">4.2.1.1</ecNumber>
    </recommendedName>
</protein>
<dbReference type="GO" id="GO:0004089">
    <property type="term" value="F:carbonate dehydratase activity"/>
    <property type="evidence" value="ECO:0007669"/>
    <property type="project" value="UniProtKB-EC"/>
</dbReference>
<evidence type="ECO:0000313" key="10">
    <source>
        <dbReference type="EMBL" id="OLP92365.1"/>
    </source>
</evidence>
<evidence type="ECO:0000256" key="4">
    <source>
        <dbReference type="ARBA" id="ARBA00022833"/>
    </source>
</evidence>
<keyword evidence="11" id="KW-1185">Reference proteome</keyword>
<dbReference type="AlphaFoldDB" id="A0A1Q9DB53"/>
<reference evidence="10 11" key="1">
    <citation type="submission" date="2016-02" db="EMBL/GenBank/DDBJ databases">
        <title>Genome analysis of coral dinoflagellate symbionts highlights evolutionary adaptations to a symbiotic lifestyle.</title>
        <authorList>
            <person name="Aranda M."/>
            <person name="Li Y."/>
            <person name="Liew Y.J."/>
            <person name="Baumgarten S."/>
            <person name="Simakov O."/>
            <person name="Wilson M."/>
            <person name="Piel J."/>
            <person name="Ashoor H."/>
            <person name="Bougouffa S."/>
            <person name="Bajic V.B."/>
            <person name="Ryu T."/>
            <person name="Ravasi T."/>
            <person name="Bayer T."/>
            <person name="Micklem G."/>
            <person name="Kim H."/>
            <person name="Bhak J."/>
            <person name="Lajeunesse T.C."/>
            <person name="Voolstra C.R."/>
        </authorList>
    </citation>
    <scope>NUCLEOTIDE SEQUENCE [LARGE SCALE GENOMIC DNA]</scope>
    <source>
        <strain evidence="10 11">CCMP2467</strain>
    </source>
</reference>
<dbReference type="GO" id="GO:0008270">
    <property type="term" value="F:zinc ion binding"/>
    <property type="evidence" value="ECO:0007669"/>
    <property type="project" value="InterPro"/>
</dbReference>
<evidence type="ECO:0000256" key="1">
    <source>
        <dbReference type="ARBA" id="ARBA00010718"/>
    </source>
</evidence>
<dbReference type="Pfam" id="PF00194">
    <property type="entry name" value="Carb_anhydrase"/>
    <property type="match status" value="1"/>
</dbReference>
<dbReference type="InterPro" id="IPR023561">
    <property type="entry name" value="Carbonic_anhydrase_a-class"/>
</dbReference>
<keyword evidence="8" id="KW-1133">Transmembrane helix</keyword>
<keyword evidence="4" id="KW-0862">Zinc</keyword>
<dbReference type="InterPro" id="IPR041891">
    <property type="entry name" value="Alpha_CA_prokaryot-like"/>
</dbReference>
<evidence type="ECO:0000313" key="11">
    <source>
        <dbReference type="Proteomes" id="UP000186817"/>
    </source>
</evidence>
<dbReference type="OrthoDB" id="429145at2759"/>
<evidence type="ECO:0000256" key="2">
    <source>
        <dbReference type="ARBA" id="ARBA00012925"/>
    </source>
</evidence>
<comment type="similarity">
    <text evidence="1">Belongs to the alpha-carbonic anhydrase family.</text>
</comment>
<feature type="transmembrane region" description="Helical" evidence="8">
    <location>
        <begin position="746"/>
        <end position="767"/>
    </location>
</feature>
<dbReference type="CDD" id="cd03124">
    <property type="entry name" value="alpha_CA_prokaryotic_like"/>
    <property type="match status" value="1"/>
</dbReference>
<accession>A0A1Q9DB53</accession>
<evidence type="ECO:0000256" key="7">
    <source>
        <dbReference type="SAM" id="MobiDB-lite"/>
    </source>
</evidence>
<dbReference type="InterPro" id="IPR001148">
    <property type="entry name" value="CA_dom"/>
</dbReference>
<dbReference type="InterPro" id="IPR036398">
    <property type="entry name" value="CA_dom_sf"/>
</dbReference>
<comment type="catalytic activity">
    <reaction evidence="6">
        <text>hydrogencarbonate + H(+) = CO2 + H2O</text>
        <dbReference type="Rhea" id="RHEA:10748"/>
        <dbReference type="ChEBI" id="CHEBI:15377"/>
        <dbReference type="ChEBI" id="CHEBI:15378"/>
        <dbReference type="ChEBI" id="CHEBI:16526"/>
        <dbReference type="ChEBI" id="CHEBI:17544"/>
        <dbReference type="EC" id="4.2.1.1"/>
    </reaction>
</comment>
<keyword evidence="8" id="KW-0812">Transmembrane</keyword>
<dbReference type="PANTHER" id="PTHR18952">
    <property type="entry name" value="CARBONIC ANHYDRASE"/>
    <property type="match status" value="1"/>
</dbReference>
<evidence type="ECO:0000256" key="5">
    <source>
        <dbReference type="ARBA" id="ARBA00023239"/>
    </source>
</evidence>
<keyword evidence="5" id="KW-0456">Lyase</keyword>
<evidence type="ECO:0000256" key="6">
    <source>
        <dbReference type="ARBA" id="ARBA00048348"/>
    </source>
</evidence>
<organism evidence="10 11">
    <name type="scientific">Symbiodinium microadriaticum</name>
    <name type="common">Dinoflagellate</name>
    <name type="synonym">Zooxanthella microadriatica</name>
    <dbReference type="NCBI Taxonomy" id="2951"/>
    <lineage>
        <taxon>Eukaryota</taxon>
        <taxon>Sar</taxon>
        <taxon>Alveolata</taxon>
        <taxon>Dinophyceae</taxon>
        <taxon>Suessiales</taxon>
        <taxon>Symbiodiniaceae</taxon>
        <taxon>Symbiodinium</taxon>
    </lineage>
</organism>
<dbReference type="PANTHER" id="PTHR18952:SF265">
    <property type="entry name" value="CARBONIC ANHYDRASE"/>
    <property type="match status" value="1"/>
</dbReference>
<feature type="region of interest" description="Disordered" evidence="7">
    <location>
        <begin position="287"/>
        <end position="313"/>
    </location>
</feature>
<proteinExistence type="inferred from homology"/>
<comment type="caution">
    <text evidence="10">The sequence shown here is derived from an EMBL/GenBank/DDBJ whole genome shotgun (WGS) entry which is preliminary data.</text>
</comment>
<dbReference type="SUPFAM" id="SSF51069">
    <property type="entry name" value="Carbonic anhydrase"/>
    <property type="match status" value="1"/>
</dbReference>
<keyword evidence="3" id="KW-0479">Metal-binding</keyword>
<evidence type="ECO:0000256" key="3">
    <source>
        <dbReference type="ARBA" id="ARBA00022723"/>
    </source>
</evidence>
<evidence type="ECO:0000259" key="9">
    <source>
        <dbReference type="PROSITE" id="PS51144"/>
    </source>
</evidence>
<dbReference type="EMBL" id="LSRX01000625">
    <property type="protein sequence ID" value="OLP92365.1"/>
    <property type="molecule type" value="Genomic_DNA"/>
</dbReference>
<keyword evidence="8" id="KW-0472">Membrane</keyword>
<name>A0A1Q9DB53_SYMMI</name>
<dbReference type="PROSITE" id="PS51144">
    <property type="entry name" value="ALPHA_CA_2"/>
    <property type="match status" value="1"/>
</dbReference>
<feature type="domain" description="Alpha-carbonic anhydrase" evidence="9">
    <location>
        <begin position="445"/>
        <end position="717"/>
    </location>
</feature>
<gene>
    <name evidence="10" type="primary">cah</name>
    <name evidence="10" type="ORF">AK812_SmicGene25824</name>
</gene>
<dbReference type="Gene3D" id="3.10.200.10">
    <property type="entry name" value="Alpha carbonic anhydrase"/>
    <property type="match status" value="1"/>
</dbReference>
<dbReference type="SMART" id="SM01057">
    <property type="entry name" value="Carb_anhydrase"/>
    <property type="match status" value="1"/>
</dbReference>
<dbReference type="Proteomes" id="UP000186817">
    <property type="component" value="Unassembled WGS sequence"/>
</dbReference>
<sequence>MLASSGPRRAADGDNAADFYFEKQGQVPSEKKALFAHSWAGGRALAWRSCQECDHDAWKGGRNCLKYQKQWLCRPCYEYMLTGGPPRERLQPPRQRGQRRPDISMIRARALQAEAVEADEDTVSEATPDPVDANRSACSDPVCIQLPPHNVQEQFCMQAHMCLQQQLQVQHQALRIALAAGSRTDSLFYLGFGFASLETTALHDLKNEVVIAFPVFKLDAARAFSGLWAANVTCLRILESCGCSPGWTLSLSFCAKAMRRLRFGHELFAELTPWLTQVFRDNYEELQPNQSTTPQDDPRCSSPALGPADPTEKPQFVLGRQVCDLGGLASRRHLRSCEAAKVVAETEYDGTFIFVGDGRGHGRLTRLRCMMGSLMAREVHRKCHTTLRQDGRAVSTVGMLRKSERSKSMQPTSMCGRARPPAAMGWRLLSTNLWLAAAQQFPTSETWTYDYPQQQYWKNIVGTECGANYQSPIDIPKALSYVDHANLTKLATGIGERLGPFAWSLAAQTVNVTLHPGPLTWEVKLVNPEAIVVQIGGLDYSLQSMSFKSPSEHTVEGAHNGMEIQMRHVAKSPFGGGEKVLMVSISLRLAENVNVGNAFLSPIFSTMPLDGQGAPSVFIANPYLDLAPPDKSYVRYSGSTTAPPCEHADWIVFMEPGYLGFQQLEQFRSSISGYQPSRLAPANSTPPLGVSEAWDSRWGRNNRLAQDLEFREVQMIQMMNVDASAVPKLTAFTGMAGNASWQQLNIYWIIALTLLVLACVICGVWLLRAQLFHEEEYPTGMYGRELRSNGCCEVSDSEEDMPFQPYAPHPGQWHMPAPSYLAPFPEQYMHAAPARAGFGKQDQIYIA</sequence>
<evidence type="ECO:0000256" key="8">
    <source>
        <dbReference type="SAM" id="Phobius"/>
    </source>
</evidence>
<dbReference type="EC" id="4.2.1.1" evidence="2"/>